<reference evidence="1 2" key="1">
    <citation type="submission" date="2018-01" db="EMBL/GenBank/DDBJ databases">
        <authorList>
            <person name="Gaut B.S."/>
            <person name="Morton B.R."/>
            <person name="Clegg M.T."/>
            <person name="Duvall M.R."/>
        </authorList>
    </citation>
    <scope>NUCLEOTIDE SEQUENCE [LARGE SCALE GENOMIC DNA]</scope>
    <source>
        <strain evidence="1">Cupriavidus taiwanensis LMG 19425</strain>
    </source>
</reference>
<protein>
    <submittedName>
        <fullName evidence="1">Uncharacterized protein</fullName>
    </submittedName>
</protein>
<name>A0A375IEA4_9BURK</name>
<evidence type="ECO:0000313" key="2">
    <source>
        <dbReference type="Proteomes" id="UP000255505"/>
    </source>
</evidence>
<dbReference type="Proteomes" id="UP000255505">
    <property type="component" value="Chromosome I"/>
</dbReference>
<organism evidence="1 2">
    <name type="scientific">Cupriavidus taiwanensis</name>
    <dbReference type="NCBI Taxonomy" id="164546"/>
    <lineage>
        <taxon>Bacteria</taxon>
        <taxon>Pseudomonadati</taxon>
        <taxon>Pseudomonadota</taxon>
        <taxon>Betaproteobacteria</taxon>
        <taxon>Burkholderiales</taxon>
        <taxon>Burkholderiaceae</taxon>
        <taxon>Cupriavidus</taxon>
    </lineage>
</organism>
<dbReference type="EMBL" id="LT991976">
    <property type="protein sequence ID" value="SPK71849.1"/>
    <property type="molecule type" value="Genomic_DNA"/>
</dbReference>
<evidence type="ECO:0000313" key="1">
    <source>
        <dbReference type="EMBL" id="SPK71849.1"/>
    </source>
</evidence>
<sequence>MACCWGAATFLPARLAPNHGIIPIKKMRKTVYIFDSEAKSAEFVTNFDM</sequence>
<proteinExistence type="predicted"/>
<accession>A0A375IEA4</accession>
<gene>
    <name evidence="1" type="ORF">CT19425_40289</name>
</gene>
<dbReference type="AlphaFoldDB" id="A0A375IEA4"/>